<name>A0A0E9Y1K4_ANGAN</name>
<evidence type="ECO:0000313" key="1">
    <source>
        <dbReference type="EMBL" id="JAI08011.1"/>
    </source>
</evidence>
<dbReference type="EMBL" id="GBXM01000567">
    <property type="protein sequence ID" value="JAI08011.1"/>
    <property type="molecule type" value="Transcribed_RNA"/>
</dbReference>
<organism evidence="1">
    <name type="scientific">Anguilla anguilla</name>
    <name type="common">European freshwater eel</name>
    <name type="synonym">Muraena anguilla</name>
    <dbReference type="NCBI Taxonomy" id="7936"/>
    <lineage>
        <taxon>Eukaryota</taxon>
        <taxon>Metazoa</taxon>
        <taxon>Chordata</taxon>
        <taxon>Craniata</taxon>
        <taxon>Vertebrata</taxon>
        <taxon>Euteleostomi</taxon>
        <taxon>Actinopterygii</taxon>
        <taxon>Neopterygii</taxon>
        <taxon>Teleostei</taxon>
        <taxon>Anguilliformes</taxon>
        <taxon>Anguillidae</taxon>
        <taxon>Anguilla</taxon>
    </lineage>
</organism>
<reference evidence="1" key="1">
    <citation type="submission" date="2014-11" db="EMBL/GenBank/DDBJ databases">
        <authorList>
            <person name="Amaro Gonzalez C."/>
        </authorList>
    </citation>
    <scope>NUCLEOTIDE SEQUENCE</scope>
</reference>
<accession>A0A0E9Y1K4</accession>
<sequence length="12" mass="1371">MRALISLFPPPE</sequence>
<reference evidence="1" key="2">
    <citation type="journal article" date="2015" name="Fish Shellfish Immunol.">
        <title>Early steps in the European eel (Anguilla anguilla)-Vibrio vulnificus interaction in the gills: Role of the RtxA13 toxin.</title>
        <authorList>
            <person name="Callol A."/>
            <person name="Pajuelo D."/>
            <person name="Ebbesson L."/>
            <person name="Teles M."/>
            <person name="MacKenzie S."/>
            <person name="Amaro C."/>
        </authorList>
    </citation>
    <scope>NUCLEOTIDE SEQUENCE</scope>
</reference>
<proteinExistence type="predicted"/>
<protein>
    <submittedName>
        <fullName evidence="1">Uncharacterized protein</fullName>
    </submittedName>
</protein>